<dbReference type="PANTHER" id="PTHR43343:SF3">
    <property type="entry name" value="PROTEASE DO-LIKE 8, CHLOROPLASTIC"/>
    <property type="match status" value="1"/>
</dbReference>
<evidence type="ECO:0000256" key="3">
    <source>
        <dbReference type="SAM" id="SignalP"/>
    </source>
</evidence>
<evidence type="ECO:0000256" key="2">
    <source>
        <dbReference type="ARBA" id="ARBA00022801"/>
    </source>
</evidence>
<dbReference type="PANTHER" id="PTHR43343">
    <property type="entry name" value="PEPTIDASE S12"/>
    <property type="match status" value="1"/>
</dbReference>
<dbReference type="Proteomes" id="UP000315217">
    <property type="component" value="Unassembled WGS sequence"/>
</dbReference>
<dbReference type="GO" id="GO:0006508">
    <property type="term" value="P:proteolysis"/>
    <property type="evidence" value="ECO:0007669"/>
    <property type="project" value="UniProtKB-KW"/>
</dbReference>
<comment type="caution">
    <text evidence="4">The sequence shown here is derived from an EMBL/GenBank/DDBJ whole genome shotgun (WGS) entry which is preliminary data.</text>
</comment>
<dbReference type="GO" id="GO:0008233">
    <property type="term" value="F:peptidase activity"/>
    <property type="evidence" value="ECO:0007669"/>
    <property type="project" value="UniProtKB-KW"/>
</dbReference>
<feature type="non-terminal residue" evidence="4">
    <location>
        <position position="163"/>
    </location>
</feature>
<keyword evidence="3" id="KW-0732">Signal</keyword>
<evidence type="ECO:0000313" key="4">
    <source>
        <dbReference type="EMBL" id="TMJ08495.1"/>
    </source>
</evidence>
<feature type="chain" id="PRO_5021776785" evidence="3">
    <location>
        <begin position="28"/>
        <end position="163"/>
    </location>
</feature>
<evidence type="ECO:0000256" key="1">
    <source>
        <dbReference type="ARBA" id="ARBA00022670"/>
    </source>
</evidence>
<dbReference type="Gene3D" id="2.40.10.120">
    <property type="match status" value="1"/>
</dbReference>
<dbReference type="InterPro" id="IPR009003">
    <property type="entry name" value="Peptidase_S1_PA"/>
</dbReference>
<reference evidence="4 5" key="1">
    <citation type="journal article" date="2019" name="Nat. Microbiol.">
        <title>Mediterranean grassland soil C-N compound turnover is dependent on rainfall and depth, and is mediated by genomically divergent microorganisms.</title>
        <authorList>
            <person name="Diamond S."/>
            <person name="Andeer P.F."/>
            <person name="Li Z."/>
            <person name="Crits-Christoph A."/>
            <person name="Burstein D."/>
            <person name="Anantharaman K."/>
            <person name="Lane K.R."/>
            <person name="Thomas B.C."/>
            <person name="Pan C."/>
            <person name="Northen T.R."/>
            <person name="Banfield J.F."/>
        </authorList>
    </citation>
    <scope>NUCLEOTIDE SEQUENCE [LARGE SCALE GENOMIC DNA]</scope>
    <source>
        <strain evidence="4">NP_1</strain>
    </source>
</reference>
<dbReference type="SUPFAM" id="SSF50494">
    <property type="entry name" value="Trypsin-like serine proteases"/>
    <property type="match status" value="1"/>
</dbReference>
<name>A0A537LKG3_9BACT</name>
<accession>A0A537LKG3</accession>
<keyword evidence="2" id="KW-0378">Hydrolase</keyword>
<dbReference type="AlphaFoldDB" id="A0A537LKG3"/>
<dbReference type="EMBL" id="VBAI01000191">
    <property type="protein sequence ID" value="TMJ08495.1"/>
    <property type="molecule type" value="Genomic_DNA"/>
</dbReference>
<protein>
    <submittedName>
        <fullName evidence="4">Trypsin-like peptidase domain-containing protein</fullName>
    </submittedName>
</protein>
<gene>
    <name evidence="4" type="ORF">E6G98_12110</name>
</gene>
<sequence>MRLKWKAPAALLLMIPALLMLVLTANSQDVESVATGAKLSVAVVLAQRGDGVVSGTAFMAAERLLLTAEHVVAASRRVAVKFPDYPAADVQLVGSDSENDVAVLSIPESGVRPLPLGDISQVREGQRVVVIGFPRVDVLGAEAATVTEGIVSAIRPGLIQMQA</sequence>
<dbReference type="InterPro" id="IPR051201">
    <property type="entry name" value="Chloro_Bact_Ser_Proteases"/>
</dbReference>
<dbReference type="Pfam" id="PF13365">
    <property type="entry name" value="Trypsin_2"/>
    <property type="match status" value="1"/>
</dbReference>
<evidence type="ECO:0000313" key="5">
    <source>
        <dbReference type="Proteomes" id="UP000315217"/>
    </source>
</evidence>
<feature type="signal peptide" evidence="3">
    <location>
        <begin position="1"/>
        <end position="27"/>
    </location>
</feature>
<proteinExistence type="predicted"/>
<organism evidence="4 5">
    <name type="scientific">Candidatus Segetimicrobium genomatis</name>
    <dbReference type="NCBI Taxonomy" id="2569760"/>
    <lineage>
        <taxon>Bacteria</taxon>
        <taxon>Bacillati</taxon>
        <taxon>Candidatus Sysuimicrobiota</taxon>
        <taxon>Candidatus Sysuimicrobiia</taxon>
        <taxon>Candidatus Sysuimicrobiales</taxon>
        <taxon>Candidatus Segetimicrobiaceae</taxon>
        <taxon>Candidatus Segetimicrobium</taxon>
    </lineage>
</organism>
<keyword evidence="1" id="KW-0645">Protease</keyword>